<comment type="caution">
    <text evidence="2">The sequence shown here is derived from an EMBL/GenBank/DDBJ whole genome shotgun (WGS) entry which is preliminary data.</text>
</comment>
<dbReference type="PANTHER" id="PTHR22916:SF3">
    <property type="entry name" value="UDP-GLCNAC:BETAGAL BETA-1,3-N-ACETYLGLUCOSAMINYLTRANSFERASE-LIKE PROTEIN 1"/>
    <property type="match status" value="1"/>
</dbReference>
<dbReference type="AlphaFoldDB" id="A0A1X1WIY2"/>
<dbReference type="EMBL" id="LQOY01000081">
    <property type="protein sequence ID" value="ORV86500.1"/>
    <property type="molecule type" value="Genomic_DNA"/>
</dbReference>
<dbReference type="Pfam" id="PF00535">
    <property type="entry name" value="Glycos_transf_2"/>
    <property type="match status" value="1"/>
</dbReference>
<dbReference type="Gene3D" id="3.90.550.10">
    <property type="entry name" value="Spore Coat Polysaccharide Biosynthesis Protein SpsA, Chain A"/>
    <property type="match status" value="1"/>
</dbReference>
<accession>A0A1X1WIY2</accession>
<dbReference type="PANTHER" id="PTHR22916">
    <property type="entry name" value="GLYCOSYLTRANSFERASE"/>
    <property type="match status" value="1"/>
</dbReference>
<keyword evidence="3" id="KW-1185">Reference proteome</keyword>
<name>A0A1X1WIY2_MYCGO</name>
<gene>
    <name evidence="2" type="ORF">AWC08_24700</name>
</gene>
<proteinExistence type="predicted"/>
<reference evidence="2 3" key="1">
    <citation type="submission" date="2016-01" db="EMBL/GenBank/DDBJ databases">
        <title>The new phylogeny of the genus Mycobacterium.</title>
        <authorList>
            <person name="Tarcisio F."/>
            <person name="Conor M."/>
            <person name="Antonella G."/>
            <person name="Elisabetta G."/>
            <person name="Giulia F.S."/>
            <person name="Sara T."/>
            <person name="Anna F."/>
            <person name="Clotilde B."/>
            <person name="Roberto B."/>
            <person name="Veronica D.S."/>
            <person name="Fabio R."/>
            <person name="Monica P."/>
            <person name="Olivier J."/>
            <person name="Enrico T."/>
            <person name="Nicola S."/>
        </authorList>
    </citation>
    <scope>NUCLEOTIDE SEQUENCE [LARGE SCALE GENOMIC DNA]</scope>
    <source>
        <strain evidence="2 3">DSM 44160</strain>
    </source>
</reference>
<evidence type="ECO:0000313" key="2">
    <source>
        <dbReference type="EMBL" id="ORV86500.1"/>
    </source>
</evidence>
<organism evidence="2 3">
    <name type="scientific">Mycobacterium gordonae</name>
    <dbReference type="NCBI Taxonomy" id="1778"/>
    <lineage>
        <taxon>Bacteria</taxon>
        <taxon>Bacillati</taxon>
        <taxon>Actinomycetota</taxon>
        <taxon>Actinomycetes</taxon>
        <taxon>Mycobacteriales</taxon>
        <taxon>Mycobacteriaceae</taxon>
        <taxon>Mycobacterium</taxon>
    </lineage>
</organism>
<dbReference type="InterPro" id="IPR029044">
    <property type="entry name" value="Nucleotide-diphossugar_trans"/>
</dbReference>
<dbReference type="Proteomes" id="UP000193928">
    <property type="component" value="Unassembled WGS sequence"/>
</dbReference>
<dbReference type="SUPFAM" id="SSF53448">
    <property type="entry name" value="Nucleotide-diphospho-sugar transferases"/>
    <property type="match status" value="1"/>
</dbReference>
<dbReference type="InterPro" id="IPR001173">
    <property type="entry name" value="Glyco_trans_2-like"/>
</dbReference>
<feature type="domain" description="Glycosyltransferase 2-like" evidence="1">
    <location>
        <begin position="1"/>
        <end position="165"/>
    </location>
</feature>
<dbReference type="GO" id="GO:0016758">
    <property type="term" value="F:hexosyltransferase activity"/>
    <property type="evidence" value="ECO:0007669"/>
    <property type="project" value="UniProtKB-ARBA"/>
</dbReference>
<protein>
    <recommendedName>
        <fullName evidence="1">Glycosyltransferase 2-like domain-containing protein</fullName>
    </recommendedName>
</protein>
<evidence type="ECO:0000313" key="3">
    <source>
        <dbReference type="Proteomes" id="UP000193928"/>
    </source>
</evidence>
<evidence type="ECO:0000259" key="1">
    <source>
        <dbReference type="Pfam" id="PF00535"/>
    </source>
</evidence>
<sequence length="287" mass="31733">MPVYNGVKFIDKTMQSILAQTFTDFELLVSERYSTDGTWEALQRYTTDPRVRLTRLSESGPAIVNFNHVTDMATGEFVKAVCADDVLYPDNLEVLLKELTAHPSALLAVSSRDVIDASGRMVLRNRGLAGLRGEVNGTDAIRRSVLAGTNIFGEPPTALFRRDALVAVGGWDRRFPSLFDLATYCEVLLKGKGNLIAVPRPLWAFRLNESQETVRTYMHSQTQSVIDFFNELAAEHPGLLDRRHLVIGAARARSTALGRQALYRWLGLRTRLGATAVGKHSGAGEND</sequence>